<dbReference type="OrthoDB" id="285262at2"/>
<keyword evidence="4" id="KW-1185">Reference proteome</keyword>
<organism evidence="3 4">
    <name type="scientific">Novipirellula herctigrandis</name>
    <dbReference type="NCBI Taxonomy" id="2527986"/>
    <lineage>
        <taxon>Bacteria</taxon>
        <taxon>Pseudomonadati</taxon>
        <taxon>Planctomycetota</taxon>
        <taxon>Planctomycetia</taxon>
        <taxon>Pirellulales</taxon>
        <taxon>Pirellulaceae</taxon>
        <taxon>Novipirellula</taxon>
    </lineage>
</organism>
<feature type="signal peptide" evidence="2">
    <location>
        <begin position="1"/>
        <end position="19"/>
    </location>
</feature>
<accession>A0A5C5YPN4</accession>
<evidence type="ECO:0008006" key="5">
    <source>
        <dbReference type="Google" id="ProtNLM"/>
    </source>
</evidence>
<reference evidence="3 4" key="1">
    <citation type="submission" date="2019-02" db="EMBL/GenBank/DDBJ databases">
        <title>Deep-cultivation of Planctomycetes and their phenomic and genomic characterization uncovers novel biology.</title>
        <authorList>
            <person name="Wiegand S."/>
            <person name="Jogler M."/>
            <person name="Boedeker C."/>
            <person name="Pinto D."/>
            <person name="Vollmers J."/>
            <person name="Rivas-Marin E."/>
            <person name="Kohn T."/>
            <person name="Peeters S.H."/>
            <person name="Heuer A."/>
            <person name="Rast P."/>
            <person name="Oberbeckmann S."/>
            <person name="Bunk B."/>
            <person name="Jeske O."/>
            <person name="Meyerdierks A."/>
            <person name="Storesund J.E."/>
            <person name="Kallscheuer N."/>
            <person name="Luecker S."/>
            <person name="Lage O.M."/>
            <person name="Pohl T."/>
            <person name="Merkel B.J."/>
            <person name="Hornburger P."/>
            <person name="Mueller R.-W."/>
            <person name="Bruemmer F."/>
            <person name="Labrenz M."/>
            <person name="Spormann A.M."/>
            <person name="Op Den Camp H."/>
            <person name="Overmann J."/>
            <person name="Amann R."/>
            <person name="Jetten M.S.M."/>
            <person name="Mascher T."/>
            <person name="Medema M.H."/>
            <person name="Devos D.P."/>
            <person name="Kaster A.-K."/>
            <person name="Ovreas L."/>
            <person name="Rohde M."/>
            <person name="Galperin M.Y."/>
            <person name="Jogler C."/>
        </authorList>
    </citation>
    <scope>NUCLEOTIDE SEQUENCE [LARGE SCALE GENOMIC DNA]</scope>
    <source>
        <strain evidence="3 4">CA13</strain>
    </source>
</reference>
<name>A0A5C5YPN4_9BACT</name>
<proteinExistence type="predicted"/>
<dbReference type="Proteomes" id="UP000315010">
    <property type="component" value="Unassembled WGS sequence"/>
</dbReference>
<comment type="caution">
    <text evidence="3">The sequence shown here is derived from an EMBL/GenBank/DDBJ whole genome shotgun (WGS) entry which is preliminary data.</text>
</comment>
<dbReference type="AlphaFoldDB" id="A0A5C5YPN4"/>
<feature type="region of interest" description="Disordered" evidence="1">
    <location>
        <begin position="167"/>
        <end position="193"/>
    </location>
</feature>
<evidence type="ECO:0000256" key="2">
    <source>
        <dbReference type="SAM" id="SignalP"/>
    </source>
</evidence>
<gene>
    <name evidence="3" type="ORF">CA13_72360</name>
</gene>
<evidence type="ECO:0000313" key="3">
    <source>
        <dbReference type="EMBL" id="TWT76738.1"/>
    </source>
</evidence>
<protein>
    <recommendedName>
        <fullName evidence="5">TNFR-Cys domain-containing protein</fullName>
    </recommendedName>
</protein>
<evidence type="ECO:0000313" key="4">
    <source>
        <dbReference type="Proteomes" id="UP000315010"/>
    </source>
</evidence>
<dbReference type="PROSITE" id="PS51257">
    <property type="entry name" value="PROKAR_LIPOPROTEIN"/>
    <property type="match status" value="1"/>
</dbReference>
<sequence length="193" mass="19886" precursor="true">MSLLRKLSLVVLSVSLLGATGCVTPFGCGPTGCGSGSCDGESYGPIAFGGYGCGCSDGCGDCEGCGELYVDPWINEPADCCDPCDQCGNHNGQSCGKCRSVFSGVESLWGYRCGDDCNSGQACGSYACGRACGGCDGCDSCVGETYISGVPMPKSHIVVEGEVTEQPYQPSRQRKIFNPKPQVAAGRTSPKSY</sequence>
<dbReference type="RefSeq" id="WP_146404463.1">
    <property type="nucleotide sequence ID" value="NZ_SJPJ01000002.1"/>
</dbReference>
<evidence type="ECO:0000256" key="1">
    <source>
        <dbReference type="SAM" id="MobiDB-lite"/>
    </source>
</evidence>
<dbReference type="EMBL" id="SJPJ01000002">
    <property type="protein sequence ID" value="TWT76738.1"/>
    <property type="molecule type" value="Genomic_DNA"/>
</dbReference>
<feature type="chain" id="PRO_5022718628" description="TNFR-Cys domain-containing protein" evidence="2">
    <location>
        <begin position="20"/>
        <end position="193"/>
    </location>
</feature>
<keyword evidence="2" id="KW-0732">Signal</keyword>